<reference evidence="2" key="1">
    <citation type="submission" date="2019-05" db="EMBL/GenBank/DDBJ databases">
        <authorList>
            <person name="Piombo E."/>
        </authorList>
    </citation>
    <scope>NUCLEOTIDE SEQUENCE</scope>
    <source>
        <strain evidence="2">C2S</strain>
    </source>
</reference>
<evidence type="ECO:0000313" key="2">
    <source>
        <dbReference type="EMBL" id="VTT72540.1"/>
    </source>
</evidence>
<name>A0A9Q9UC60_FUSFU</name>
<dbReference type="AlphaFoldDB" id="A0A9Q9UC60"/>
<evidence type="ECO:0000313" key="3">
    <source>
        <dbReference type="Proteomes" id="UP000760494"/>
    </source>
</evidence>
<dbReference type="Proteomes" id="UP000760494">
    <property type="component" value="Unassembled WGS sequence"/>
</dbReference>
<dbReference type="EMBL" id="CABFJX010000346">
    <property type="protein sequence ID" value="VTT72540.1"/>
    <property type="molecule type" value="Genomic_DNA"/>
</dbReference>
<protein>
    <submittedName>
        <fullName evidence="2">Uncharacterized protein</fullName>
    </submittedName>
</protein>
<dbReference type="PROSITE" id="PS51257">
    <property type="entry name" value="PROKAR_LIPOPROTEIN"/>
    <property type="match status" value="1"/>
</dbReference>
<evidence type="ECO:0000256" key="1">
    <source>
        <dbReference type="SAM" id="MobiDB-lite"/>
    </source>
</evidence>
<sequence>MSLKALSSLLAMDAPRHCATRIASIVATAGATSCTMNMSNYSRNSTHINPEPGPATLNTRTTQQFVIELRNEADRCWAWLSIAPDDSHAASPTSTTDGDAETIRNLDVEHLRVQIDISNSLRGLFEVQHRRQAYREAAAGNSSALAHIDADNFPHVPPRVGLSTLPRNISLTQLVDSEDDEELKNNSETANAAGKKRAAPNGDGLAEEGGKRPRTE</sequence>
<comment type="caution">
    <text evidence="2">The sequence shown here is derived from an EMBL/GenBank/DDBJ whole genome shotgun (WGS) entry which is preliminary data.</text>
</comment>
<proteinExistence type="predicted"/>
<feature type="region of interest" description="Disordered" evidence="1">
    <location>
        <begin position="176"/>
        <end position="216"/>
    </location>
</feature>
<accession>A0A9Q9UC60</accession>
<gene>
    <name evidence="2" type="ORF">C2S_8626</name>
</gene>
<organism evidence="2 3">
    <name type="scientific">Fusarium fujikuroi</name>
    <name type="common">Bakanae and foot rot disease fungus</name>
    <name type="synonym">Gibberella fujikuroi</name>
    <dbReference type="NCBI Taxonomy" id="5127"/>
    <lineage>
        <taxon>Eukaryota</taxon>
        <taxon>Fungi</taxon>
        <taxon>Dikarya</taxon>
        <taxon>Ascomycota</taxon>
        <taxon>Pezizomycotina</taxon>
        <taxon>Sordariomycetes</taxon>
        <taxon>Hypocreomycetidae</taxon>
        <taxon>Hypocreales</taxon>
        <taxon>Nectriaceae</taxon>
        <taxon>Fusarium</taxon>
        <taxon>Fusarium fujikuroi species complex</taxon>
    </lineage>
</organism>